<dbReference type="PANTHER" id="PTHR46630">
    <property type="entry name" value="TETRATRICOPEPTIDE REPEAT PROTEIN 29"/>
    <property type="match status" value="1"/>
</dbReference>
<organism evidence="8 9">
    <name type="scientific">Gopherus evgoodei</name>
    <name type="common">Goodes thornscrub tortoise</name>
    <dbReference type="NCBI Taxonomy" id="1825980"/>
    <lineage>
        <taxon>Eukaryota</taxon>
        <taxon>Metazoa</taxon>
        <taxon>Chordata</taxon>
        <taxon>Craniata</taxon>
        <taxon>Vertebrata</taxon>
        <taxon>Euteleostomi</taxon>
        <taxon>Archelosauria</taxon>
        <taxon>Testudinata</taxon>
        <taxon>Testudines</taxon>
        <taxon>Cryptodira</taxon>
        <taxon>Durocryptodira</taxon>
        <taxon>Testudinoidea</taxon>
        <taxon>Testudinidae</taxon>
        <taxon>Gopherus</taxon>
    </lineage>
</organism>
<dbReference type="InterPro" id="IPR019734">
    <property type="entry name" value="TPR_rpt"/>
</dbReference>
<evidence type="ECO:0000256" key="4">
    <source>
        <dbReference type="ARBA" id="ARBA00022803"/>
    </source>
</evidence>
<dbReference type="GO" id="GO:0044782">
    <property type="term" value="P:cilium organization"/>
    <property type="evidence" value="ECO:0007669"/>
    <property type="project" value="Ensembl"/>
</dbReference>
<dbReference type="InterPro" id="IPR051476">
    <property type="entry name" value="Bac_ResReg_Asp_Phosphatase"/>
</dbReference>
<dbReference type="GO" id="GO:0003341">
    <property type="term" value="P:cilium movement"/>
    <property type="evidence" value="ECO:0007669"/>
    <property type="project" value="Ensembl"/>
</dbReference>
<evidence type="ECO:0000313" key="8">
    <source>
        <dbReference type="Ensembl" id="ENSGEVP00005023401.1"/>
    </source>
</evidence>
<dbReference type="SUPFAM" id="SSF48452">
    <property type="entry name" value="TPR-like"/>
    <property type="match status" value="1"/>
</dbReference>
<gene>
    <name evidence="8" type="primary">TTC29</name>
</gene>
<reference evidence="8" key="1">
    <citation type="submission" date="2019-06" db="EMBL/GenBank/DDBJ databases">
        <title>G10K-VGP Goodes thornscrub tortoise genome, primary haplotype.</title>
        <authorList>
            <person name="Murphy B."/>
            <person name="Edwards T."/>
            <person name="Rhie A."/>
            <person name="Koren S."/>
            <person name="Phillippy A."/>
            <person name="Fedrigo O."/>
            <person name="Haase B."/>
            <person name="Mountcastle J."/>
            <person name="Lewin H."/>
            <person name="Damas J."/>
            <person name="Howe K."/>
            <person name="Formenti G."/>
            <person name="Myers G."/>
            <person name="Durbin R."/>
            <person name="Jarvis E.D."/>
        </authorList>
    </citation>
    <scope>NUCLEOTIDE SEQUENCE [LARGE SCALE GENOMIC DNA]</scope>
</reference>
<dbReference type="Ensembl" id="ENSGEVT00005024603.1">
    <property type="protein sequence ID" value="ENSGEVP00005023401.1"/>
    <property type="gene ID" value="ENSGEVG00005016495.1"/>
</dbReference>
<name>A0A8C4YC31_9SAUR</name>
<evidence type="ECO:0000256" key="7">
    <source>
        <dbReference type="PROSITE-ProRule" id="PRU00339"/>
    </source>
</evidence>
<evidence type="ECO:0000256" key="6">
    <source>
        <dbReference type="ARBA" id="ARBA00044739"/>
    </source>
</evidence>
<accession>A0A8C4YC31</accession>
<dbReference type="PANTHER" id="PTHR46630:SF1">
    <property type="entry name" value="TETRATRICOPEPTIDE REPEAT PROTEIN 29"/>
    <property type="match status" value="1"/>
</dbReference>
<proteinExistence type="predicted"/>
<evidence type="ECO:0000313" key="9">
    <source>
        <dbReference type="Proteomes" id="UP000694390"/>
    </source>
</evidence>
<keyword evidence="9" id="KW-1185">Reference proteome</keyword>
<keyword evidence="4 7" id="KW-0802">TPR repeat</keyword>
<evidence type="ECO:0000256" key="1">
    <source>
        <dbReference type="ARBA" id="ARBA00004496"/>
    </source>
</evidence>
<dbReference type="Proteomes" id="UP000694390">
    <property type="component" value="Chromosome 5"/>
</dbReference>
<dbReference type="InterPro" id="IPR011990">
    <property type="entry name" value="TPR-like_helical_dom_sf"/>
</dbReference>
<evidence type="ECO:0000256" key="2">
    <source>
        <dbReference type="ARBA" id="ARBA00022490"/>
    </source>
</evidence>
<dbReference type="GO" id="GO:0036126">
    <property type="term" value="C:sperm flagellum"/>
    <property type="evidence" value="ECO:0007669"/>
    <property type="project" value="Ensembl"/>
</dbReference>
<evidence type="ECO:0000256" key="5">
    <source>
        <dbReference type="ARBA" id="ARBA00040665"/>
    </source>
</evidence>
<keyword evidence="2" id="KW-0963">Cytoplasm</keyword>
<protein>
    <recommendedName>
        <fullName evidence="5">Tetratricopeptide repeat protein 29</fullName>
    </recommendedName>
</protein>
<dbReference type="GO" id="GO:0005737">
    <property type="term" value="C:cytoplasm"/>
    <property type="evidence" value="ECO:0007669"/>
    <property type="project" value="UniProtKB-SubCell"/>
</dbReference>
<comment type="function">
    <text evidence="6">Axonemal protein which is implicated in axonemal and/or peri-axonemal structure assembly and regulates flagellum assembly and beating and therefore sperm motility.</text>
</comment>
<feature type="repeat" description="TPR" evidence="7">
    <location>
        <begin position="330"/>
        <end position="363"/>
    </location>
</feature>
<sequence>MLSVYIRRPHCFYGQYTVPLQRQDLCFVWDWRHNWLKCWLKLNCLVSLNFFSFKFRIHLIKDKDAIDHYLSMNIKGLSKQEAAAYRNSYKKNICIDMLRQGYHKSFSELFTLIQKWNALREAAGPGSAIWQQKSLEEQPDKLDQLHHFLTRAEAAQRAEYYEEVYNNQLKLAYCFNNTEDKWLRNYFYEQCLSTAQLIKIDGGKKESEAHANMGLVNEEQGKSVHESAEHYETFHQLTLGRMWNDETADQMLENKEHQQAIKTLIKAFEMAKKGGDKKMEGEAAYCLGLAYHSAGEEQTAIIVINVTEAIEYLEKFVTVAKSAQLSRSLVDACISLGDIYNERGNYYKACEYFNQAFEAANTLTDLPLVDETKVYYGIAKAHNMMVAVNSHTDAADHVSIEYLLAWKENRSDMCTDPFTVGKTLVMKLFFLFPSVFFNEKKNDHTAV</sequence>
<comment type="subcellular location">
    <subcellularLocation>
        <location evidence="1">Cytoplasm</location>
    </subcellularLocation>
</comment>
<dbReference type="PROSITE" id="PS50005">
    <property type="entry name" value="TPR"/>
    <property type="match status" value="1"/>
</dbReference>
<keyword evidence="3" id="KW-0677">Repeat</keyword>
<dbReference type="AlphaFoldDB" id="A0A8C4YC31"/>
<dbReference type="OrthoDB" id="626167at2759"/>
<dbReference type="Gene3D" id="1.25.40.10">
    <property type="entry name" value="Tetratricopeptide repeat domain"/>
    <property type="match status" value="2"/>
</dbReference>
<reference evidence="8" key="3">
    <citation type="submission" date="2025-09" db="UniProtKB">
        <authorList>
            <consortium name="Ensembl"/>
        </authorList>
    </citation>
    <scope>IDENTIFICATION</scope>
</reference>
<evidence type="ECO:0000256" key="3">
    <source>
        <dbReference type="ARBA" id="ARBA00022737"/>
    </source>
</evidence>
<dbReference type="GeneTree" id="ENSGT00390000008611"/>
<reference evidence="8" key="2">
    <citation type="submission" date="2025-08" db="UniProtKB">
        <authorList>
            <consortium name="Ensembl"/>
        </authorList>
    </citation>
    <scope>IDENTIFICATION</scope>
</reference>